<comment type="caution">
    <text evidence="1">The sequence shown here is derived from an EMBL/GenBank/DDBJ whole genome shotgun (WGS) entry which is preliminary data.</text>
</comment>
<accession>A0A9W6ZP00</accession>
<evidence type="ECO:0000313" key="1">
    <source>
        <dbReference type="EMBL" id="GMH53715.1"/>
    </source>
</evidence>
<evidence type="ECO:0000313" key="2">
    <source>
        <dbReference type="Proteomes" id="UP001162640"/>
    </source>
</evidence>
<reference evidence="2" key="1">
    <citation type="journal article" date="2023" name="Commun. Biol.">
        <title>Genome analysis of Parmales, the sister group of diatoms, reveals the evolutionary specialization of diatoms from phago-mixotrophs to photoautotrophs.</title>
        <authorList>
            <person name="Ban H."/>
            <person name="Sato S."/>
            <person name="Yoshikawa S."/>
            <person name="Yamada K."/>
            <person name="Nakamura Y."/>
            <person name="Ichinomiya M."/>
            <person name="Sato N."/>
            <person name="Blanc-Mathieu R."/>
            <person name="Endo H."/>
            <person name="Kuwata A."/>
            <person name="Ogata H."/>
        </authorList>
    </citation>
    <scope>NUCLEOTIDE SEQUENCE [LARGE SCALE GENOMIC DNA]</scope>
</reference>
<organism evidence="1 2">
    <name type="scientific">Triparma laevis f. inornata</name>
    <dbReference type="NCBI Taxonomy" id="1714386"/>
    <lineage>
        <taxon>Eukaryota</taxon>
        <taxon>Sar</taxon>
        <taxon>Stramenopiles</taxon>
        <taxon>Ochrophyta</taxon>
        <taxon>Bolidophyceae</taxon>
        <taxon>Parmales</taxon>
        <taxon>Triparmaceae</taxon>
        <taxon>Triparma</taxon>
    </lineage>
</organism>
<proteinExistence type="predicted"/>
<protein>
    <submittedName>
        <fullName evidence="1">Uncharacterized protein</fullName>
    </submittedName>
</protein>
<dbReference type="Proteomes" id="UP001162640">
    <property type="component" value="Unassembled WGS sequence"/>
</dbReference>
<gene>
    <name evidence="1" type="ORF">TL16_g01510</name>
</gene>
<name>A0A9W6ZP00_9STRA</name>
<dbReference type="AlphaFoldDB" id="A0A9W6ZP00"/>
<dbReference type="EMBL" id="BLQM01000034">
    <property type="protein sequence ID" value="GMH53715.1"/>
    <property type="molecule type" value="Genomic_DNA"/>
</dbReference>
<dbReference type="InterPro" id="IPR011990">
    <property type="entry name" value="TPR-like_helical_dom_sf"/>
</dbReference>
<dbReference type="Gene3D" id="1.25.40.10">
    <property type="entry name" value="Tetratricopeptide repeat domain"/>
    <property type="match status" value="1"/>
</dbReference>
<sequence length="166" mass="19132">MEQQVPRITRSEDFVKLRALAELCSADFFDDKFLLVVAWRRTFEVLELAMPPVVEKKSRGKKKKQKKKKNEPRKLEMLDACFALGRACNMVGDFDDARRYMKRAKEGYEEQLGRDSEKTLDATSSLLANTASGYSNETLIEKFRDLVKRCERALGEENVVTLETLN</sequence>